<accession>A0ACC2SZ74</accession>
<gene>
    <name evidence="1" type="primary">CWC26_2</name>
    <name evidence="1" type="ORF">DSO57_1036702</name>
</gene>
<organism evidence="1 2">
    <name type="scientific">Entomophthora muscae</name>
    <dbReference type="NCBI Taxonomy" id="34485"/>
    <lineage>
        <taxon>Eukaryota</taxon>
        <taxon>Fungi</taxon>
        <taxon>Fungi incertae sedis</taxon>
        <taxon>Zoopagomycota</taxon>
        <taxon>Entomophthoromycotina</taxon>
        <taxon>Entomophthoromycetes</taxon>
        <taxon>Entomophthorales</taxon>
        <taxon>Entomophthoraceae</taxon>
        <taxon>Entomophthora</taxon>
    </lineage>
</organism>
<keyword evidence="2" id="KW-1185">Reference proteome</keyword>
<proteinExistence type="predicted"/>
<name>A0ACC2SZ74_9FUNG</name>
<evidence type="ECO:0000313" key="1">
    <source>
        <dbReference type="EMBL" id="KAJ9067675.1"/>
    </source>
</evidence>
<reference evidence="1" key="1">
    <citation type="submission" date="2022-04" db="EMBL/GenBank/DDBJ databases">
        <title>Genome of the entomopathogenic fungus Entomophthora muscae.</title>
        <authorList>
            <person name="Elya C."/>
            <person name="Lovett B.R."/>
            <person name="Lee E."/>
            <person name="Macias A.M."/>
            <person name="Hajek A.E."/>
            <person name="De Bivort B.L."/>
            <person name="Kasson M.T."/>
            <person name="De Fine Licht H.H."/>
            <person name="Stajich J.E."/>
        </authorList>
    </citation>
    <scope>NUCLEOTIDE SEQUENCE</scope>
    <source>
        <strain evidence="1">Berkeley</strain>
    </source>
</reference>
<evidence type="ECO:0000313" key="2">
    <source>
        <dbReference type="Proteomes" id="UP001165960"/>
    </source>
</evidence>
<protein>
    <submittedName>
        <fullName evidence="1">Pre-mRNA-splicing factor cwc26</fullName>
    </submittedName>
</protein>
<comment type="caution">
    <text evidence="1">The sequence shown here is derived from an EMBL/GenBank/DDBJ whole genome shotgun (WGS) entry which is preliminary data.</text>
</comment>
<sequence length="334" mass="38169">MSVSHQEYLLKKYLSGSGLEDEKAGSKKKSKKKRDSNPDQSALKKRKRKALLIDEDNDAVWQNEFDEDDAPILVGGKVVQAHFLSSKKSGWTTIKGGESDEPQDDSEEEENKEEEEEDSDDEARMASGARVGLQTGEQVAADIKRQEMLIRKKLRAMKPEEIGRDAETVYRDAKGRRLNMEDERAKVEAQEREKAELEKSILERNKGNVQKEQAQLRREALAKASTQTLARYADDAEMNAELKERPRWDDPSAAFLSASTKKKTRYPKYLGPAPPPNRFNIQPGYRWDGVGMLCTYIFLNFLDRSNGYEKEIFLRMNSRKAQAAEQHAWSTEDM</sequence>
<dbReference type="Proteomes" id="UP001165960">
    <property type="component" value="Unassembled WGS sequence"/>
</dbReference>
<dbReference type="EMBL" id="QTSX02003912">
    <property type="protein sequence ID" value="KAJ9067675.1"/>
    <property type="molecule type" value="Genomic_DNA"/>
</dbReference>